<dbReference type="PANTHER" id="PTHR11545">
    <property type="entry name" value="RIBOSOMAL PROTEIN L13"/>
    <property type="match status" value="1"/>
</dbReference>
<reference evidence="7" key="1">
    <citation type="submission" date="2021-01" db="EMBL/GenBank/DDBJ databases">
        <title>Modified the classification status of verrucomicrobia.</title>
        <authorList>
            <person name="Feng X."/>
        </authorList>
    </citation>
    <scope>NUCLEOTIDE SEQUENCE</scope>
    <source>
        <strain evidence="7">JCM 18052</strain>
    </source>
</reference>
<sequence>MKTFSAKPHEVERKWYVIDAKGKVLGQVAVEAARLLRGKHKPIFTSHVDTGDFVVVINADQVVLTGTKETSKIYTRFSGYVGGQKVETPRIVRERRPILLVERAVWGMLPKTRLGRTQFGKLKVYAGESHPHEAQAPAEYVVK</sequence>
<dbReference type="HAMAP" id="MF_01366">
    <property type="entry name" value="Ribosomal_uL13"/>
    <property type="match status" value="1"/>
</dbReference>
<dbReference type="Gene3D" id="3.90.1180.10">
    <property type="entry name" value="Ribosomal protein L13"/>
    <property type="match status" value="1"/>
</dbReference>
<dbReference type="Pfam" id="PF00572">
    <property type="entry name" value="Ribosomal_L13"/>
    <property type="match status" value="1"/>
</dbReference>
<organism evidence="7 8">
    <name type="scientific">Luteolibacter yonseiensis</name>
    <dbReference type="NCBI Taxonomy" id="1144680"/>
    <lineage>
        <taxon>Bacteria</taxon>
        <taxon>Pseudomonadati</taxon>
        <taxon>Verrucomicrobiota</taxon>
        <taxon>Verrucomicrobiia</taxon>
        <taxon>Verrucomicrobiales</taxon>
        <taxon>Verrucomicrobiaceae</taxon>
        <taxon>Luteolibacter</taxon>
    </lineage>
</organism>
<dbReference type="PIRSF" id="PIRSF002181">
    <property type="entry name" value="Ribosomal_L13"/>
    <property type="match status" value="1"/>
</dbReference>
<dbReference type="GO" id="GO:0022625">
    <property type="term" value="C:cytosolic large ribosomal subunit"/>
    <property type="evidence" value="ECO:0007669"/>
    <property type="project" value="TreeGrafter"/>
</dbReference>
<keyword evidence="3 6" id="KW-0689">Ribosomal protein</keyword>
<dbReference type="EMBL" id="JAENIK010000009">
    <property type="protein sequence ID" value="MBK1815547.1"/>
    <property type="molecule type" value="Genomic_DNA"/>
</dbReference>
<dbReference type="GO" id="GO:0017148">
    <property type="term" value="P:negative regulation of translation"/>
    <property type="evidence" value="ECO:0007669"/>
    <property type="project" value="TreeGrafter"/>
</dbReference>
<evidence type="ECO:0000256" key="5">
    <source>
        <dbReference type="ARBA" id="ARBA00035201"/>
    </source>
</evidence>
<comment type="subunit">
    <text evidence="2 6">Part of the 50S ribosomal subunit.</text>
</comment>
<comment type="caution">
    <text evidence="7">The sequence shown here is derived from an EMBL/GenBank/DDBJ whole genome shotgun (WGS) entry which is preliminary data.</text>
</comment>
<dbReference type="GO" id="GO:0003729">
    <property type="term" value="F:mRNA binding"/>
    <property type="evidence" value="ECO:0007669"/>
    <property type="project" value="TreeGrafter"/>
</dbReference>
<evidence type="ECO:0000256" key="2">
    <source>
        <dbReference type="ARBA" id="ARBA00011838"/>
    </source>
</evidence>
<evidence type="ECO:0000313" key="7">
    <source>
        <dbReference type="EMBL" id="MBK1815547.1"/>
    </source>
</evidence>
<dbReference type="GO" id="GO:0006412">
    <property type="term" value="P:translation"/>
    <property type="evidence" value="ECO:0007669"/>
    <property type="project" value="UniProtKB-UniRule"/>
</dbReference>
<dbReference type="InterPro" id="IPR036899">
    <property type="entry name" value="Ribosomal_uL13_sf"/>
</dbReference>
<dbReference type="FunFam" id="3.90.1180.10:FF:000001">
    <property type="entry name" value="50S ribosomal protein L13"/>
    <property type="match status" value="1"/>
</dbReference>
<dbReference type="PANTHER" id="PTHR11545:SF2">
    <property type="entry name" value="LARGE RIBOSOMAL SUBUNIT PROTEIN UL13M"/>
    <property type="match status" value="1"/>
</dbReference>
<dbReference type="CDD" id="cd00392">
    <property type="entry name" value="Ribosomal_L13"/>
    <property type="match status" value="1"/>
</dbReference>
<dbReference type="InterPro" id="IPR005822">
    <property type="entry name" value="Ribosomal_uL13"/>
</dbReference>
<dbReference type="AlphaFoldDB" id="A0A934R2D6"/>
<keyword evidence="8" id="KW-1185">Reference proteome</keyword>
<accession>A0A934R2D6</accession>
<protein>
    <recommendedName>
        <fullName evidence="5 6">Large ribosomal subunit protein uL13</fullName>
    </recommendedName>
</protein>
<dbReference type="SUPFAM" id="SSF52161">
    <property type="entry name" value="Ribosomal protein L13"/>
    <property type="match status" value="1"/>
</dbReference>
<gene>
    <name evidence="6 7" type="primary">rplM</name>
    <name evidence="7" type="ORF">JIN84_07970</name>
</gene>
<evidence type="ECO:0000256" key="6">
    <source>
        <dbReference type="HAMAP-Rule" id="MF_01366"/>
    </source>
</evidence>
<evidence type="ECO:0000256" key="1">
    <source>
        <dbReference type="ARBA" id="ARBA00006227"/>
    </source>
</evidence>
<dbReference type="Proteomes" id="UP000600139">
    <property type="component" value="Unassembled WGS sequence"/>
</dbReference>
<dbReference type="NCBIfam" id="TIGR01066">
    <property type="entry name" value="rplM_bact"/>
    <property type="match status" value="1"/>
</dbReference>
<comment type="function">
    <text evidence="6">This protein is one of the early assembly proteins of the 50S ribosomal subunit, although it is not seen to bind rRNA by itself. It is important during the early stages of 50S assembly.</text>
</comment>
<evidence type="ECO:0000256" key="4">
    <source>
        <dbReference type="ARBA" id="ARBA00023274"/>
    </source>
</evidence>
<comment type="similarity">
    <text evidence="1 6">Belongs to the universal ribosomal protein uL13 family.</text>
</comment>
<dbReference type="InterPro" id="IPR005823">
    <property type="entry name" value="Ribosomal_uL13_bac-type"/>
</dbReference>
<dbReference type="GO" id="GO:0003735">
    <property type="term" value="F:structural constituent of ribosome"/>
    <property type="evidence" value="ECO:0007669"/>
    <property type="project" value="InterPro"/>
</dbReference>
<evidence type="ECO:0000313" key="8">
    <source>
        <dbReference type="Proteomes" id="UP000600139"/>
    </source>
</evidence>
<evidence type="ECO:0000256" key="3">
    <source>
        <dbReference type="ARBA" id="ARBA00022980"/>
    </source>
</evidence>
<proteinExistence type="inferred from homology"/>
<dbReference type="RefSeq" id="WP_200350758.1">
    <property type="nucleotide sequence ID" value="NZ_BAABHZ010000008.1"/>
</dbReference>
<name>A0A934R2D6_9BACT</name>
<keyword evidence="4 6" id="KW-0687">Ribonucleoprotein</keyword>